<proteinExistence type="predicted"/>
<evidence type="ECO:0000313" key="3">
    <source>
        <dbReference type="Proteomes" id="UP000198727"/>
    </source>
</evidence>
<reference evidence="3" key="1">
    <citation type="submission" date="2016-10" db="EMBL/GenBank/DDBJ databases">
        <authorList>
            <person name="Varghese N."/>
            <person name="Submissions S."/>
        </authorList>
    </citation>
    <scope>NUCLEOTIDE SEQUENCE [LARGE SCALE GENOMIC DNA]</scope>
    <source>
        <strain evidence="3">CGMCC 4.5579</strain>
    </source>
</reference>
<keyword evidence="3" id="KW-1185">Reference proteome</keyword>
<evidence type="ECO:0000259" key="1">
    <source>
        <dbReference type="Pfam" id="PF18735"/>
    </source>
</evidence>
<dbReference type="EMBL" id="FOWW01000002">
    <property type="protein sequence ID" value="SFP42525.1"/>
    <property type="molecule type" value="Genomic_DNA"/>
</dbReference>
<sequence>MTRTTAHKVFEANVERSQAFLRIFDKDRGRGQPANDEKELLRRCLVFAVGALDAYLSDLILEIVPEHAPKSTSLKDALAQIAKADPGLVLRVSLAATTQDKHDEFRTALSEWLETKSFQGPEKVVNALGYLGCPISWQDFDESSGVATATELRRITDGRHKIVHRGQKPYIKRALAKEAVTLISNMADLIDSRVCARYR</sequence>
<protein>
    <recommendedName>
        <fullName evidence="1">RiboL-PSP-HEPN domain-containing protein</fullName>
    </recommendedName>
</protein>
<feature type="domain" description="RiboL-PSP-HEPN" evidence="1">
    <location>
        <begin position="30"/>
        <end position="195"/>
    </location>
</feature>
<dbReference type="InterPro" id="IPR041519">
    <property type="entry name" value="HEPN_RiboL-PSP"/>
</dbReference>
<evidence type="ECO:0000313" key="2">
    <source>
        <dbReference type="EMBL" id="SFP42525.1"/>
    </source>
</evidence>
<gene>
    <name evidence="2" type="ORF">SAMN05421810_102546</name>
</gene>
<organism evidence="2 3">
    <name type="scientific">Amycolatopsis arida</name>
    <dbReference type="NCBI Taxonomy" id="587909"/>
    <lineage>
        <taxon>Bacteria</taxon>
        <taxon>Bacillati</taxon>
        <taxon>Actinomycetota</taxon>
        <taxon>Actinomycetes</taxon>
        <taxon>Pseudonocardiales</taxon>
        <taxon>Pseudonocardiaceae</taxon>
        <taxon>Amycolatopsis</taxon>
    </lineage>
</organism>
<dbReference type="AlphaFoldDB" id="A0A1I5Q8F5"/>
<accession>A0A1I5Q8F5</accession>
<dbReference type="Pfam" id="PF18735">
    <property type="entry name" value="HEPN_RiboL-PSP"/>
    <property type="match status" value="1"/>
</dbReference>
<dbReference type="Proteomes" id="UP000198727">
    <property type="component" value="Unassembled WGS sequence"/>
</dbReference>
<name>A0A1I5Q8F5_9PSEU</name>